<organism evidence="2 3">
    <name type="scientific">Triplophysa rosa</name>
    <name type="common">Cave loach</name>
    <dbReference type="NCBI Taxonomy" id="992332"/>
    <lineage>
        <taxon>Eukaryota</taxon>
        <taxon>Metazoa</taxon>
        <taxon>Chordata</taxon>
        <taxon>Craniata</taxon>
        <taxon>Vertebrata</taxon>
        <taxon>Euteleostomi</taxon>
        <taxon>Actinopterygii</taxon>
        <taxon>Neopterygii</taxon>
        <taxon>Teleostei</taxon>
        <taxon>Ostariophysi</taxon>
        <taxon>Cypriniformes</taxon>
        <taxon>Nemacheilidae</taxon>
        <taxon>Triplophysa</taxon>
    </lineage>
</organism>
<evidence type="ECO:0000256" key="1">
    <source>
        <dbReference type="SAM" id="MobiDB-lite"/>
    </source>
</evidence>
<comment type="caution">
    <text evidence="2">The sequence shown here is derived from an EMBL/GenBank/DDBJ whole genome shotgun (WGS) entry which is preliminary data.</text>
</comment>
<sequence>MYLTDRSPDIDNCSEDDDDDSYSSEQETSDDAVHGQDLYDEDDDIQRKPKKMIISTSMTRGGDVLTVDKNRYSDESTALDSTAVEQTGGGAVTCDGDVNADKSAANIGKLCKADSQTLTSPSTRGSRAGSGGLHLTGYGQRIPPQPPDHLLQVPTHLKRTFFSFPIYDSTEDLPQFLDFQDLLDLD</sequence>
<feature type="region of interest" description="Disordered" evidence="1">
    <location>
        <begin position="1"/>
        <end position="56"/>
    </location>
</feature>
<reference evidence="2" key="1">
    <citation type="submission" date="2021-02" db="EMBL/GenBank/DDBJ databases">
        <title>Comparative genomics reveals that relaxation of natural selection precedes convergent phenotypic evolution of cavefish.</title>
        <authorList>
            <person name="Peng Z."/>
        </authorList>
    </citation>
    <scope>NUCLEOTIDE SEQUENCE</scope>
    <source>
        <tissue evidence="2">Muscle</tissue>
    </source>
</reference>
<accession>A0A9W7W8Z5</accession>
<protein>
    <submittedName>
        <fullName evidence="2">Phosphofurin acidic cluster sorting protein 2</fullName>
    </submittedName>
</protein>
<dbReference type="Proteomes" id="UP001059041">
    <property type="component" value="Unassembled WGS sequence"/>
</dbReference>
<evidence type="ECO:0000313" key="3">
    <source>
        <dbReference type="Proteomes" id="UP001059041"/>
    </source>
</evidence>
<evidence type="ECO:0000313" key="2">
    <source>
        <dbReference type="EMBL" id="KAI7789573.1"/>
    </source>
</evidence>
<dbReference type="AlphaFoldDB" id="A0A9W7W8Z5"/>
<name>A0A9W7W8Z5_TRIRA</name>
<dbReference type="EMBL" id="JAFHDT010000429">
    <property type="protein sequence ID" value="KAI7789573.1"/>
    <property type="molecule type" value="Genomic_DNA"/>
</dbReference>
<keyword evidence="3" id="KW-1185">Reference proteome</keyword>
<gene>
    <name evidence="2" type="ORF">IRJ41_005815</name>
</gene>
<feature type="compositionally biased region" description="Acidic residues" evidence="1">
    <location>
        <begin position="12"/>
        <end position="30"/>
    </location>
</feature>
<proteinExistence type="predicted"/>